<reference evidence="1 2" key="1">
    <citation type="submission" date="2019-08" db="EMBL/GenBank/DDBJ databases">
        <title>Draft genome sequencing and comparative genomics of hatchery-associated Vibrios.</title>
        <authorList>
            <person name="Kehlet-Delgado H."/>
            <person name="Mueller R.S."/>
        </authorList>
    </citation>
    <scope>NUCLEOTIDE SEQUENCE [LARGE SCALE GENOMIC DNA]</scope>
    <source>
        <strain evidence="1 2">00-78-3</strain>
    </source>
</reference>
<comment type="caution">
    <text evidence="1">The sequence shown here is derived from an EMBL/GenBank/DDBJ whole genome shotgun (WGS) entry which is preliminary data.</text>
</comment>
<name>A0A7Y3ZDQ5_9VIBR</name>
<evidence type="ECO:0000313" key="1">
    <source>
        <dbReference type="EMBL" id="NOH51053.1"/>
    </source>
</evidence>
<accession>A0A7Y3ZDQ5</accession>
<organism evidence="1 2">
    <name type="scientific">Vibrio rotiferianus</name>
    <dbReference type="NCBI Taxonomy" id="190895"/>
    <lineage>
        <taxon>Bacteria</taxon>
        <taxon>Pseudomonadati</taxon>
        <taxon>Pseudomonadota</taxon>
        <taxon>Gammaproteobacteria</taxon>
        <taxon>Vibrionales</taxon>
        <taxon>Vibrionaceae</taxon>
        <taxon>Vibrio</taxon>
    </lineage>
</organism>
<gene>
    <name evidence="1" type="ORF">F0262_23825</name>
</gene>
<evidence type="ECO:0008006" key="3">
    <source>
        <dbReference type="Google" id="ProtNLM"/>
    </source>
</evidence>
<sequence length="241" mass="28158">MEEDVQIGEMAHVIAKSASGPRGINGQVNDNSYENLILLCSIHHTIVDERPDEYPIESLLKMKNEHESWVASQLDQSKEYKADLESLKLLSRYMPLLQLRAMATELPRKVSLDFDITDIFENFLKDRPTAYPFWDRDLTSYWQSFLNDTYEISDWLGGNMIDGKLITHGQILRHMVEEPLDYYGINNYVHNQNYLVLNSRDLSSSDYDVVEHNVRRAASKFLGSHSNLIQYIRYNYRELGW</sequence>
<dbReference type="Proteomes" id="UP000572072">
    <property type="component" value="Unassembled WGS sequence"/>
</dbReference>
<proteinExistence type="predicted"/>
<dbReference type="AlphaFoldDB" id="A0A7Y3ZDQ5"/>
<protein>
    <recommendedName>
        <fullName evidence="3">HNH endonuclease</fullName>
    </recommendedName>
</protein>
<dbReference type="RefSeq" id="WP_171359301.1">
    <property type="nucleotide sequence ID" value="NZ_VTYN01000047.1"/>
</dbReference>
<dbReference type="EMBL" id="VTYN01000047">
    <property type="protein sequence ID" value="NOH51053.1"/>
    <property type="molecule type" value="Genomic_DNA"/>
</dbReference>
<evidence type="ECO:0000313" key="2">
    <source>
        <dbReference type="Proteomes" id="UP000572072"/>
    </source>
</evidence>